<evidence type="ECO:0000256" key="1">
    <source>
        <dbReference type="SAM" id="Phobius"/>
    </source>
</evidence>
<keyword evidence="1" id="KW-0472">Membrane</keyword>
<evidence type="ECO:0000313" key="3">
    <source>
        <dbReference type="EMBL" id="TQV80384.1"/>
    </source>
</evidence>
<keyword evidence="4" id="KW-1185">Reference proteome</keyword>
<name>A0A545TT39_9PROT</name>
<evidence type="ECO:0000313" key="4">
    <source>
        <dbReference type="Proteomes" id="UP000315252"/>
    </source>
</evidence>
<feature type="domain" description="Serine aminopeptidase S33" evidence="2">
    <location>
        <begin position="81"/>
        <end position="186"/>
    </location>
</feature>
<dbReference type="GO" id="GO:0016787">
    <property type="term" value="F:hydrolase activity"/>
    <property type="evidence" value="ECO:0007669"/>
    <property type="project" value="UniProtKB-KW"/>
</dbReference>
<reference evidence="3 4" key="1">
    <citation type="submission" date="2019-06" db="EMBL/GenBank/DDBJ databases">
        <title>Whole genome sequence for Rhodospirillaceae sp. R148.</title>
        <authorList>
            <person name="Wang G."/>
        </authorList>
    </citation>
    <scope>NUCLEOTIDE SEQUENCE [LARGE SCALE GENOMIC DNA]</scope>
    <source>
        <strain evidence="3 4">R148</strain>
    </source>
</reference>
<proteinExistence type="predicted"/>
<sequence length="277" mass="30319">MAKRTAGESVMTILWLGVVGYLLLTGLMFAFQRTLMYPAGQTLPEIEAVGLPGLSEVELTTKDGLLQRHWYVPARKPGAPTVVVFHGNAGQLADRVPKFSFFADAGYGVFFVGYRGYSGNEGSPTQSDLVEDAATVLNWMRDQGISPEKTVLYGESLGSGVAVQLAAEQQFAAVVLEAPFTSVADVAQAHYWYLPARWLILDQWNSLAKADMLRAPVLLIHGEQDAVTNVRFGRQLLDAIQAPKEGIFVPQAGHNDLYNFGLRERVTNFVAQTITVQ</sequence>
<dbReference type="SUPFAM" id="SSF53474">
    <property type="entry name" value="alpha/beta-Hydrolases"/>
    <property type="match status" value="1"/>
</dbReference>
<feature type="transmembrane region" description="Helical" evidence="1">
    <location>
        <begin position="12"/>
        <end position="31"/>
    </location>
</feature>
<dbReference type="EMBL" id="VHSH01000003">
    <property type="protein sequence ID" value="TQV80384.1"/>
    <property type="molecule type" value="Genomic_DNA"/>
</dbReference>
<accession>A0A545TT39</accession>
<dbReference type="Proteomes" id="UP000315252">
    <property type="component" value="Unassembled WGS sequence"/>
</dbReference>
<gene>
    <name evidence="3" type="ORF">FKG95_09365</name>
</gene>
<dbReference type="OrthoDB" id="9798884at2"/>
<dbReference type="Gene3D" id="3.40.50.1820">
    <property type="entry name" value="alpha/beta hydrolase"/>
    <property type="match status" value="1"/>
</dbReference>
<dbReference type="Pfam" id="PF12146">
    <property type="entry name" value="Hydrolase_4"/>
    <property type="match status" value="1"/>
</dbReference>
<dbReference type="InterPro" id="IPR029058">
    <property type="entry name" value="AB_hydrolase_fold"/>
</dbReference>
<organism evidence="3 4">
    <name type="scientific">Denitrobaculum tricleocarpae</name>
    <dbReference type="NCBI Taxonomy" id="2591009"/>
    <lineage>
        <taxon>Bacteria</taxon>
        <taxon>Pseudomonadati</taxon>
        <taxon>Pseudomonadota</taxon>
        <taxon>Alphaproteobacteria</taxon>
        <taxon>Rhodospirillales</taxon>
        <taxon>Rhodospirillaceae</taxon>
        <taxon>Denitrobaculum</taxon>
    </lineage>
</organism>
<dbReference type="PANTHER" id="PTHR12277">
    <property type="entry name" value="ALPHA/BETA HYDROLASE DOMAIN-CONTAINING PROTEIN"/>
    <property type="match status" value="1"/>
</dbReference>
<keyword evidence="1" id="KW-0812">Transmembrane</keyword>
<dbReference type="InterPro" id="IPR022742">
    <property type="entry name" value="Hydrolase_4"/>
</dbReference>
<comment type="caution">
    <text evidence="3">The sequence shown here is derived from an EMBL/GenBank/DDBJ whole genome shotgun (WGS) entry which is preliminary data.</text>
</comment>
<keyword evidence="1" id="KW-1133">Transmembrane helix</keyword>
<protein>
    <submittedName>
        <fullName evidence="3">Alpha/beta hydrolase</fullName>
    </submittedName>
</protein>
<keyword evidence="3" id="KW-0378">Hydrolase</keyword>
<evidence type="ECO:0000259" key="2">
    <source>
        <dbReference type="Pfam" id="PF12146"/>
    </source>
</evidence>
<dbReference type="AlphaFoldDB" id="A0A545TT39"/>